<reference evidence="9" key="1">
    <citation type="journal article" date="2014" name="Science">
        <title>The coffee genome provides insight into the convergent evolution of caffeine biosynthesis.</title>
        <authorList>
            <person name="Denoeud F."/>
            <person name="Carretero-Paulet L."/>
            <person name="Dereeper A."/>
            <person name="Droc G."/>
            <person name="Guyot R."/>
            <person name="Pietrella M."/>
            <person name="Zheng C."/>
            <person name="Alberti A."/>
            <person name="Anthony F."/>
            <person name="Aprea G."/>
            <person name="Aury J.M."/>
            <person name="Bento P."/>
            <person name="Bernard M."/>
            <person name="Bocs S."/>
            <person name="Campa C."/>
            <person name="Cenci A."/>
            <person name="Combes M.C."/>
            <person name="Crouzillat D."/>
            <person name="Da Silva C."/>
            <person name="Daddiego L."/>
            <person name="De Bellis F."/>
            <person name="Dussert S."/>
            <person name="Garsmeur O."/>
            <person name="Gayraud T."/>
            <person name="Guignon V."/>
            <person name="Jahn K."/>
            <person name="Jamilloux V."/>
            <person name="Joet T."/>
            <person name="Labadie K."/>
            <person name="Lan T."/>
            <person name="Leclercq J."/>
            <person name="Lepelley M."/>
            <person name="Leroy T."/>
            <person name="Li L.T."/>
            <person name="Librado P."/>
            <person name="Lopez L."/>
            <person name="Munoz A."/>
            <person name="Noel B."/>
            <person name="Pallavicini A."/>
            <person name="Perrotta G."/>
            <person name="Poncet V."/>
            <person name="Pot D."/>
            <person name="Priyono X."/>
            <person name="Rigoreau M."/>
            <person name="Rouard M."/>
            <person name="Rozas J."/>
            <person name="Tranchant-Dubreuil C."/>
            <person name="VanBuren R."/>
            <person name="Zhang Q."/>
            <person name="Andrade A.C."/>
            <person name="Argout X."/>
            <person name="Bertrand B."/>
            <person name="de Kochko A."/>
            <person name="Graziosi G."/>
            <person name="Henry R.J."/>
            <person name="Jayarama X."/>
            <person name="Ming R."/>
            <person name="Nagai C."/>
            <person name="Rounsley S."/>
            <person name="Sankoff D."/>
            <person name="Giuliano G."/>
            <person name="Albert V.A."/>
            <person name="Wincker P."/>
            <person name="Lashermes P."/>
        </authorList>
    </citation>
    <scope>NUCLEOTIDE SEQUENCE [LARGE SCALE GENOMIC DNA]</scope>
    <source>
        <strain evidence="9">cv. DH200-94</strain>
    </source>
</reference>
<evidence type="ECO:0000256" key="1">
    <source>
        <dbReference type="ARBA" id="ARBA00004123"/>
    </source>
</evidence>
<evidence type="ECO:0000256" key="4">
    <source>
        <dbReference type="ARBA" id="ARBA00023163"/>
    </source>
</evidence>
<dbReference type="PhylomeDB" id="A0A068V6L6"/>
<keyword evidence="3" id="KW-0238">DNA-binding</keyword>
<dbReference type="InterPro" id="IPR054502">
    <property type="entry name" value="bHLH-TF_ACT-like_plant"/>
</dbReference>
<dbReference type="Pfam" id="PF22754">
    <property type="entry name" value="bHLH-TF_ACT-like_plant"/>
    <property type="match status" value="1"/>
</dbReference>
<dbReference type="Gene3D" id="4.10.280.10">
    <property type="entry name" value="Helix-loop-helix DNA-binding domain"/>
    <property type="match status" value="1"/>
</dbReference>
<evidence type="ECO:0000256" key="2">
    <source>
        <dbReference type="ARBA" id="ARBA00023015"/>
    </source>
</evidence>
<dbReference type="Gramene" id="CDP15548">
    <property type="protein sequence ID" value="CDP15548"/>
    <property type="gene ID" value="GSCOC_T00015426001"/>
</dbReference>
<sequence>MALETVVYQQDMLGYNIKDLCNYFGGGNIWGCDFDFAETFESSSFDFRQENTDEKSPLSLTVPPSENWAPNAASELESCVHKIPDDQNLQLDSSSTMSSSRPRRRRSRPKKNQEEIENQRMAHIAVERNRRKQMNEYLSLLRGLMPEGYVQKGDQASIVGGAINYVKELEQQLQFLDGQSHTNRSYDSGPSSLISSSSSPFSEFFTYPQYSATMTSSENAFTITNLMSDPSSTRGNRLAAADIEVTMVENHANLKVRSRKRPKLLMKMVSGLQSLRLTILHLNVTTADQIVLYSISLKVEDDCRLTTVDEIAAAVNKMLRRIQEEAAVFTG</sequence>
<dbReference type="GO" id="GO:0005634">
    <property type="term" value="C:nucleus"/>
    <property type="evidence" value="ECO:0007669"/>
    <property type="project" value="UniProtKB-SubCell"/>
</dbReference>
<dbReference type="PANTHER" id="PTHR11969">
    <property type="entry name" value="MAX DIMERIZATION, MAD"/>
    <property type="match status" value="1"/>
</dbReference>
<dbReference type="Proteomes" id="UP000295252">
    <property type="component" value="Chromosome IV"/>
</dbReference>
<dbReference type="PROSITE" id="PS50888">
    <property type="entry name" value="BHLH"/>
    <property type="match status" value="1"/>
</dbReference>
<dbReference type="OMA" id="YNCTFLA"/>
<evidence type="ECO:0000313" key="9">
    <source>
        <dbReference type="Proteomes" id="UP000295252"/>
    </source>
</evidence>
<dbReference type="STRING" id="49390.A0A068V6L6"/>
<dbReference type="Pfam" id="PF00010">
    <property type="entry name" value="HLH"/>
    <property type="match status" value="1"/>
</dbReference>
<accession>A0A068V6L6</accession>
<name>A0A068V6L6_COFCA</name>
<evidence type="ECO:0000313" key="8">
    <source>
        <dbReference type="EMBL" id="CDP15548.1"/>
    </source>
</evidence>
<feature type="compositionally biased region" description="Basic residues" evidence="6">
    <location>
        <begin position="101"/>
        <end position="110"/>
    </location>
</feature>
<dbReference type="SMART" id="SM00353">
    <property type="entry name" value="HLH"/>
    <property type="match status" value="1"/>
</dbReference>
<protein>
    <recommendedName>
        <fullName evidence="7">BHLH domain-containing protein</fullName>
    </recommendedName>
</protein>
<organism evidence="8 9">
    <name type="scientific">Coffea canephora</name>
    <name type="common">Robusta coffee</name>
    <dbReference type="NCBI Taxonomy" id="49390"/>
    <lineage>
        <taxon>Eukaryota</taxon>
        <taxon>Viridiplantae</taxon>
        <taxon>Streptophyta</taxon>
        <taxon>Embryophyta</taxon>
        <taxon>Tracheophyta</taxon>
        <taxon>Spermatophyta</taxon>
        <taxon>Magnoliopsida</taxon>
        <taxon>eudicotyledons</taxon>
        <taxon>Gunneridae</taxon>
        <taxon>Pentapetalae</taxon>
        <taxon>asterids</taxon>
        <taxon>lamiids</taxon>
        <taxon>Gentianales</taxon>
        <taxon>Rubiaceae</taxon>
        <taxon>Ixoroideae</taxon>
        <taxon>Gardenieae complex</taxon>
        <taxon>Bertiereae - Coffeeae clade</taxon>
        <taxon>Coffeeae</taxon>
        <taxon>Coffea</taxon>
    </lineage>
</organism>
<evidence type="ECO:0000256" key="3">
    <source>
        <dbReference type="ARBA" id="ARBA00023125"/>
    </source>
</evidence>
<keyword evidence="2" id="KW-0805">Transcription regulation</keyword>
<dbReference type="InterPro" id="IPR011598">
    <property type="entry name" value="bHLH_dom"/>
</dbReference>
<dbReference type="InterPro" id="IPR036638">
    <property type="entry name" value="HLH_DNA-bd_sf"/>
</dbReference>
<dbReference type="EMBL" id="HG739184">
    <property type="protein sequence ID" value="CDP15548.1"/>
    <property type="molecule type" value="Genomic_DNA"/>
</dbReference>
<evidence type="ECO:0000256" key="6">
    <source>
        <dbReference type="SAM" id="MobiDB-lite"/>
    </source>
</evidence>
<feature type="domain" description="BHLH" evidence="7">
    <location>
        <begin position="118"/>
        <end position="169"/>
    </location>
</feature>
<evidence type="ECO:0000256" key="5">
    <source>
        <dbReference type="ARBA" id="ARBA00023242"/>
    </source>
</evidence>
<dbReference type="AlphaFoldDB" id="A0A068V6L6"/>
<dbReference type="OrthoDB" id="684567at2759"/>
<dbReference type="GO" id="GO:0000981">
    <property type="term" value="F:DNA-binding transcription factor activity, RNA polymerase II-specific"/>
    <property type="evidence" value="ECO:0007669"/>
    <property type="project" value="TreeGrafter"/>
</dbReference>
<evidence type="ECO:0000259" key="7">
    <source>
        <dbReference type="PROSITE" id="PS50888"/>
    </source>
</evidence>
<feature type="region of interest" description="Disordered" evidence="6">
    <location>
        <begin position="85"/>
        <end position="119"/>
    </location>
</feature>
<dbReference type="FunCoup" id="A0A068V6L6">
    <property type="interactions" value="82"/>
</dbReference>
<keyword evidence="5" id="KW-0539">Nucleus</keyword>
<dbReference type="SUPFAM" id="SSF47459">
    <property type="entry name" value="HLH, helix-loop-helix DNA-binding domain"/>
    <property type="match status" value="1"/>
</dbReference>
<dbReference type="GO" id="GO:0046983">
    <property type="term" value="F:protein dimerization activity"/>
    <property type="evidence" value="ECO:0007669"/>
    <property type="project" value="InterPro"/>
</dbReference>
<comment type="subcellular location">
    <subcellularLocation>
        <location evidence="1">Nucleus</location>
    </subcellularLocation>
</comment>
<dbReference type="GO" id="GO:0000978">
    <property type="term" value="F:RNA polymerase II cis-regulatory region sequence-specific DNA binding"/>
    <property type="evidence" value="ECO:0007669"/>
    <property type="project" value="TreeGrafter"/>
</dbReference>
<dbReference type="InParanoid" id="A0A068V6L6"/>
<gene>
    <name evidence="8" type="ORF">GSCOC_T00015426001</name>
</gene>
<proteinExistence type="predicted"/>
<keyword evidence="9" id="KW-1185">Reference proteome</keyword>
<dbReference type="PANTHER" id="PTHR11969:SF77">
    <property type="entry name" value="TRANSCRIPTION FACTOR BHLH94-LIKE"/>
    <property type="match status" value="1"/>
</dbReference>
<keyword evidence="4" id="KW-0804">Transcription</keyword>